<dbReference type="KEGG" id="rsi:Runsl_0109"/>
<feature type="domain" description="Cyclic nucleotide-binding" evidence="1">
    <location>
        <begin position="70"/>
        <end position="168"/>
    </location>
</feature>
<organism evidence="2 3">
    <name type="scientific">Runella slithyformis (strain ATCC 29530 / DSM 19594 / LMG 11500 / NCIMB 11436 / LSU 4)</name>
    <dbReference type="NCBI Taxonomy" id="761193"/>
    <lineage>
        <taxon>Bacteria</taxon>
        <taxon>Pseudomonadati</taxon>
        <taxon>Bacteroidota</taxon>
        <taxon>Cytophagia</taxon>
        <taxon>Cytophagales</taxon>
        <taxon>Spirosomataceae</taxon>
        <taxon>Runella</taxon>
    </lineage>
</organism>
<dbReference type="SMART" id="SM00100">
    <property type="entry name" value="cNMP"/>
    <property type="match status" value="1"/>
</dbReference>
<dbReference type="InterPro" id="IPR014710">
    <property type="entry name" value="RmlC-like_jellyroll"/>
</dbReference>
<dbReference type="Gene3D" id="2.60.120.10">
    <property type="entry name" value="Jelly Rolls"/>
    <property type="match status" value="1"/>
</dbReference>
<dbReference type="Pfam" id="PF00027">
    <property type="entry name" value="cNMP_binding"/>
    <property type="match status" value="1"/>
</dbReference>
<dbReference type="GO" id="GO:0005829">
    <property type="term" value="C:cytosol"/>
    <property type="evidence" value="ECO:0007669"/>
    <property type="project" value="TreeGrafter"/>
</dbReference>
<dbReference type="CDD" id="cd00038">
    <property type="entry name" value="CAP_ED"/>
    <property type="match status" value="1"/>
</dbReference>
<dbReference type="InterPro" id="IPR036390">
    <property type="entry name" value="WH_DNA-bd_sf"/>
</dbReference>
<evidence type="ECO:0000259" key="1">
    <source>
        <dbReference type="PROSITE" id="PS50042"/>
    </source>
</evidence>
<reference evidence="3" key="1">
    <citation type="submission" date="2011-06" db="EMBL/GenBank/DDBJ databases">
        <title>The complete genome of chromosome of Runella slithyformis DSM 19594.</title>
        <authorList>
            <consortium name="US DOE Joint Genome Institute (JGI-PGF)"/>
            <person name="Lucas S."/>
            <person name="Han J."/>
            <person name="Lapidus A."/>
            <person name="Bruce D."/>
            <person name="Goodwin L."/>
            <person name="Pitluck S."/>
            <person name="Peters L."/>
            <person name="Kyrpides N."/>
            <person name="Mavromatis K."/>
            <person name="Ivanova N."/>
            <person name="Ovchinnikova G."/>
            <person name="Zhang X."/>
            <person name="Misra M."/>
            <person name="Detter J.C."/>
            <person name="Tapia R."/>
            <person name="Han C."/>
            <person name="Land M."/>
            <person name="Hauser L."/>
            <person name="Markowitz V."/>
            <person name="Cheng J.-F."/>
            <person name="Hugenholtz P."/>
            <person name="Woyke T."/>
            <person name="Wu D."/>
            <person name="Tindall B."/>
            <person name="Faehrich R."/>
            <person name="Brambilla E."/>
            <person name="Klenk H.-P."/>
            <person name="Eisen J.A."/>
        </authorList>
    </citation>
    <scope>NUCLEOTIDE SEQUENCE [LARGE SCALE GENOMIC DNA]</scope>
    <source>
        <strain evidence="3">ATCC 29530 / DSM 19594 / LMG 11500 / NCIMB 11436 / LSU 4</strain>
    </source>
</reference>
<dbReference type="Proteomes" id="UP000000493">
    <property type="component" value="Chromosome"/>
</dbReference>
<protein>
    <submittedName>
        <fullName evidence="2">Transcriptional regulator, Crp/Fnr family</fullName>
    </submittedName>
</protein>
<proteinExistence type="predicted"/>
<sequence>MPWAVPVALFGIMRLISDFAGPTTNCEQLTCVINYLVFLLNIEDITSILNVMSSISSFLLLRYGASINRFAKGEYIFHEHWPAHFYFQVEEGSVKMFNSGENNDYIQGLFTYGESFGEPPLVADFSYPADAKAITNCKIWVLKKADYLKLLRENPDIHFEFTIMLAQRLCHKTKLLNTMTTQNPEKRILTVIDFFKNKTPRATASYEVPFTRQAIADMTGLRVETVIKKVLLLAQAGELEVQDHKILRH</sequence>
<dbReference type="PROSITE" id="PS50042">
    <property type="entry name" value="CNMP_BINDING_3"/>
    <property type="match status" value="1"/>
</dbReference>
<dbReference type="InterPro" id="IPR000595">
    <property type="entry name" value="cNMP-bd_dom"/>
</dbReference>
<keyword evidence="3" id="KW-1185">Reference proteome</keyword>
<evidence type="ECO:0000313" key="2">
    <source>
        <dbReference type="EMBL" id="AEI46567.1"/>
    </source>
</evidence>
<accession>A0A7U3ZG80</accession>
<dbReference type="PANTHER" id="PTHR24567:SF28">
    <property type="entry name" value="LISTERIOLYSIN REGULATORY PROTEIN"/>
    <property type="match status" value="1"/>
</dbReference>
<dbReference type="InterPro" id="IPR050397">
    <property type="entry name" value="Env_Response_Regulators"/>
</dbReference>
<dbReference type="GO" id="GO:0003700">
    <property type="term" value="F:DNA-binding transcription factor activity"/>
    <property type="evidence" value="ECO:0007669"/>
    <property type="project" value="TreeGrafter"/>
</dbReference>
<dbReference type="EMBL" id="CP002859">
    <property type="protein sequence ID" value="AEI46567.1"/>
    <property type="molecule type" value="Genomic_DNA"/>
</dbReference>
<evidence type="ECO:0000313" key="3">
    <source>
        <dbReference type="Proteomes" id="UP000000493"/>
    </source>
</evidence>
<reference evidence="2 3" key="2">
    <citation type="journal article" date="2012" name="Stand. Genomic Sci.">
        <title>Complete genome sequence of the aquatic bacterium Runella slithyformis type strain (LSU 4(T)).</title>
        <authorList>
            <person name="Copeland A."/>
            <person name="Zhang X."/>
            <person name="Misra M."/>
            <person name="Lapidus A."/>
            <person name="Nolan M."/>
            <person name="Lucas S."/>
            <person name="Deshpande S."/>
            <person name="Cheng J.F."/>
            <person name="Tapia R."/>
            <person name="Goodwin L.A."/>
            <person name="Pitluck S."/>
            <person name="Liolios K."/>
            <person name="Pagani I."/>
            <person name="Ivanova N."/>
            <person name="Mikhailova N."/>
            <person name="Pati A."/>
            <person name="Chen A."/>
            <person name="Palaniappan K."/>
            <person name="Land M."/>
            <person name="Hauser L."/>
            <person name="Pan C."/>
            <person name="Jeffries C.D."/>
            <person name="Detter J.C."/>
            <person name="Brambilla E.M."/>
            <person name="Rohde M."/>
            <person name="Djao O.D."/>
            <person name="Goker M."/>
            <person name="Sikorski J."/>
            <person name="Tindall B.J."/>
            <person name="Woyke T."/>
            <person name="Bristow J."/>
            <person name="Eisen J.A."/>
            <person name="Markowitz V."/>
            <person name="Hugenholtz P."/>
            <person name="Kyrpides N.C."/>
            <person name="Klenk H.P."/>
            <person name="Mavromatis K."/>
        </authorList>
    </citation>
    <scope>NUCLEOTIDE SEQUENCE [LARGE SCALE GENOMIC DNA]</scope>
    <source>
        <strain evidence="3">ATCC 29530 / DSM 19594 / LMG 11500 / NCIMB 11436 / LSU 4</strain>
    </source>
</reference>
<dbReference type="PANTHER" id="PTHR24567">
    <property type="entry name" value="CRP FAMILY TRANSCRIPTIONAL REGULATORY PROTEIN"/>
    <property type="match status" value="1"/>
</dbReference>
<name>A0A7U3ZG80_RUNSL</name>
<dbReference type="SUPFAM" id="SSF46785">
    <property type="entry name" value="Winged helix' DNA-binding domain"/>
    <property type="match status" value="1"/>
</dbReference>
<dbReference type="AlphaFoldDB" id="A0A7U3ZG80"/>
<dbReference type="InterPro" id="IPR018490">
    <property type="entry name" value="cNMP-bd_dom_sf"/>
</dbReference>
<gene>
    <name evidence="2" type="ordered locus">Runsl_0109</name>
</gene>
<dbReference type="SUPFAM" id="SSF51206">
    <property type="entry name" value="cAMP-binding domain-like"/>
    <property type="match status" value="1"/>
</dbReference>